<accession>A0AAX4P7Y9</accession>
<gene>
    <name evidence="4" type="ORF">HKI87_05g34290</name>
</gene>
<sequence length="264" mass="29245">MSRIPTEALPREILAVLPQEPYDQLDLAHRINAYAYTQKVAVLEAEAGQLRTQASQHKNHVKTLERRIENLVMEVNDANEKTKQVLDDQNKLVAEKNALIQTVKKLNRDVAKLESFKRHLLQTLQDEEDSKDSMNLGIDLASDRMISNVLSSASSPMVGGAGAGATPMAAHGLGAAAQSPEPKDGSPAAQGTPKVDGKEFFRNARSRLGYDDFSQFLQNIKELNAGRQTREETLRKAQEIFKQQNADLYKTFEGLLSRHIPGTV</sequence>
<dbReference type="PANTHER" id="PTHR47383:SF8">
    <property type="entry name" value="OS01G0768300 PROTEIN"/>
    <property type="match status" value="1"/>
</dbReference>
<keyword evidence="5" id="KW-1185">Reference proteome</keyword>
<protein>
    <recommendedName>
        <fullName evidence="3">At4g15545-like C-terminal domain-containing protein</fullName>
    </recommendedName>
</protein>
<proteinExistence type="predicted"/>
<evidence type="ECO:0000313" key="5">
    <source>
        <dbReference type="Proteomes" id="UP001472866"/>
    </source>
</evidence>
<dbReference type="AlphaFoldDB" id="A0AAX4P7Y9"/>
<evidence type="ECO:0000313" key="4">
    <source>
        <dbReference type="EMBL" id="WZN61894.1"/>
    </source>
</evidence>
<dbReference type="InterPro" id="IPR058935">
    <property type="entry name" value="At4g15545-like_C"/>
</dbReference>
<keyword evidence="1" id="KW-0175">Coiled coil</keyword>
<reference evidence="4 5" key="1">
    <citation type="submission" date="2024-03" db="EMBL/GenBank/DDBJ databases">
        <title>Complete genome sequence of the green alga Chloropicon roscoffensis RCC1871.</title>
        <authorList>
            <person name="Lemieux C."/>
            <person name="Pombert J.-F."/>
            <person name="Otis C."/>
            <person name="Turmel M."/>
        </authorList>
    </citation>
    <scope>NUCLEOTIDE SEQUENCE [LARGE SCALE GENOMIC DNA]</scope>
    <source>
        <strain evidence="4 5">RCC1871</strain>
    </source>
</reference>
<dbReference type="PANTHER" id="PTHR47383">
    <property type="entry name" value="OS03G0659800 PROTEIN"/>
    <property type="match status" value="1"/>
</dbReference>
<feature type="region of interest" description="Disordered" evidence="2">
    <location>
        <begin position="172"/>
        <end position="196"/>
    </location>
</feature>
<dbReference type="Pfam" id="PF25972">
    <property type="entry name" value="At4g15545_C"/>
    <property type="match status" value="1"/>
</dbReference>
<dbReference type="Proteomes" id="UP001472866">
    <property type="component" value="Chromosome 05"/>
</dbReference>
<feature type="domain" description="At4g15545-like C-terminal" evidence="3">
    <location>
        <begin position="194"/>
        <end position="259"/>
    </location>
</feature>
<name>A0AAX4P7Y9_9CHLO</name>
<evidence type="ECO:0000256" key="2">
    <source>
        <dbReference type="SAM" id="MobiDB-lite"/>
    </source>
</evidence>
<evidence type="ECO:0000259" key="3">
    <source>
        <dbReference type="Pfam" id="PF25972"/>
    </source>
</evidence>
<evidence type="ECO:0000256" key="1">
    <source>
        <dbReference type="SAM" id="Coils"/>
    </source>
</evidence>
<dbReference type="EMBL" id="CP151505">
    <property type="protein sequence ID" value="WZN61894.1"/>
    <property type="molecule type" value="Genomic_DNA"/>
</dbReference>
<organism evidence="4 5">
    <name type="scientific">Chloropicon roscoffensis</name>
    <dbReference type="NCBI Taxonomy" id="1461544"/>
    <lineage>
        <taxon>Eukaryota</taxon>
        <taxon>Viridiplantae</taxon>
        <taxon>Chlorophyta</taxon>
        <taxon>Chloropicophyceae</taxon>
        <taxon>Chloropicales</taxon>
        <taxon>Chloropicaceae</taxon>
        <taxon>Chloropicon</taxon>
    </lineage>
</organism>
<feature type="coiled-coil region" evidence="1">
    <location>
        <begin position="47"/>
        <end position="109"/>
    </location>
</feature>
<dbReference type="InterPro" id="IPR058936">
    <property type="entry name" value="At4g15545-like"/>
</dbReference>